<dbReference type="RefSeq" id="XP_031563505.1">
    <property type="nucleotide sequence ID" value="XM_031707645.1"/>
</dbReference>
<gene>
    <name evidence="2" type="primary">LOC116299022</name>
</gene>
<dbReference type="KEGG" id="aten:116299022"/>
<organism evidence="1 2">
    <name type="scientific">Actinia tenebrosa</name>
    <name type="common">Australian red waratah sea anemone</name>
    <dbReference type="NCBI Taxonomy" id="6105"/>
    <lineage>
        <taxon>Eukaryota</taxon>
        <taxon>Metazoa</taxon>
        <taxon>Cnidaria</taxon>
        <taxon>Anthozoa</taxon>
        <taxon>Hexacorallia</taxon>
        <taxon>Actiniaria</taxon>
        <taxon>Actiniidae</taxon>
        <taxon>Actinia</taxon>
    </lineage>
</organism>
<protein>
    <submittedName>
        <fullName evidence="2">Interferon-induced protein 44-like</fullName>
    </submittedName>
</protein>
<proteinExistence type="predicted"/>
<dbReference type="GeneID" id="116299022"/>
<accession>A0A6P8IDI0</accession>
<name>A0A6P8IDI0_ACTTE</name>
<sequence>MGLTKNMNKVDVDNILAAMDGHVPHNYQFTHGVKFDSSSCGYIENPSIADMAHCVAFVINSITIILVEPEVWANLRCLLRALNGRRVPMFIILTHVDEKCEEVAKEVRNVYRSITIRDTMKLVSSKLNGIPGAQIFPVINYKDQTELEDEIDVLLLYALRQMLYAAQANLDNR</sequence>
<dbReference type="OrthoDB" id="25620at2759"/>
<dbReference type="InParanoid" id="A0A6P8IDI0"/>
<dbReference type="PANTHER" id="PTHR14241:SF32">
    <property type="entry name" value="VWFA DOMAIN-CONTAINING PROTEIN-RELATED"/>
    <property type="match status" value="1"/>
</dbReference>
<reference evidence="2" key="1">
    <citation type="submission" date="2025-08" db="UniProtKB">
        <authorList>
            <consortium name="RefSeq"/>
        </authorList>
    </citation>
    <scope>IDENTIFICATION</scope>
</reference>
<dbReference type="Proteomes" id="UP000515163">
    <property type="component" value="Unplaced"/>
</dbReference>
<dbReference type="PANTHER" id="PTHR14241">
    <property type="entry name" value="INTERFERON-INDUCED PROTEIN 44"/>
    <property type="match status" value="1"/>
</dbReference>
<dbReference type="AlphaFoldDB" id="A0A6P8IDI0"/>
<evidence type="ECO:0000313" key="1">
    <source>
        <dbReference type="Proteomes" id="UP000515163"/>
    </source>
</evidence>
<keyword evidence="1" id="KW-1185">Reference proteome</keyword>
<evidence type="ECO:0000313" key="2">
    <source>
        <dbReference type="RefSeq" id="XP_031563505.1"/>
    </source>
</evidence>